<sequence length="392" mass="42324">MSHETPRRTQQKDYYQRLEGQRSSSTEKKKVREQTRVQAPFFTNSTSVNIATAFARAHITSDTIKRRPKHLQGAPMSPSQIPRMTLDNPHFDTLPPTGPRLRAGLRPVRNITSKPAAGASNYNRFEDQENFLRHTGSSTLNGIVYGRDPVLTEDRQKPAWLTRAKDRAGHTPFGGTGYDLAVESPSLPPGNPDVASFNETRMTSEFGNSFLDGRNPYDSGLGGKFDSSFFDDGALSNNGPIRPARGGGQSTLRSISISDDDDSNDIGRGGSYNFGGGTFGRPSSNQYAYNPAGRTSAARGGIGDDEGIVGTGRTSYTNVNDPYTFSGSTYGGDRFRSSGIGNETTGYAADAASRFSARTRYTTPGRGAYDPDPDFGQARTGRRAASSYGDGT</sequence>
<keyword evidence="2" id="KW-1185">Reference proteome</keyword>
<gene>
    <name evidence="1" type="ORF">FBU59_002846</name>
</gene>
<organism evidence="1 2">
    <name type="scientific">Linderina macrospora</name>
    <dbReference type="NCBI Taxonomy" id="4868"/>
    <lineage>
        <taxon>Eukaryota</taxon>
        <taxon>Fungi</taxon>
        <taxon>Fungi incertae sedis</taxon>
        <taxon>Zoopagomycota</taxon>
        <taxon>Kickxellomycotina</taxon>
        <taxon>Kickxellomycetes</taxon>
        <taxon>Kickxellales</taxon>
        <taxon>Kickxellaceae</taxon>
        <taxon>Linderina</taxon>
    </lineage>
</organism>
<dbReference type="Proteomes" id="UP001150603">
    <property type="component" value="Unassembled WGS sequence"/>
</dbReference>
<evidence type="ECO:0000313" key="2">
    <source>
        <dbReference type="Proteomes" id="UP001150603"/>
    </source>
</evidence>
<dbReference type="EMBL" id="JANBPW010001657">
    <property type="protein sequence ID" value="KAJ1943646.1"/>
    <property type="molecule type" value="Genomic_DNA"/>
</dbReference>
<feature type="non-terminal residue" evidence="1">
    <location>
        <position position="392"/>
    </location>
</feature>
<reference evidence="1" key="1">
    <citation type="submission" date="2022-07" db="EMBL/GenBank/DDBJ databases">
        <title>Phylogenomic reconstructions and comparative analyses of Kickxellomycotina fungi.</title>
        <authorList>
            <person name="Reynolds N.K."/>
            <person name="Stajich J.E."/>
            <person name="Barry K."/>
            <person name="Grigoriev I.V."/>
            <person name="Crous P."/>
            <person name="Smith M.E."/>
        </authorList>
    </citation>
    <scope>NUCLEOTIDE SEQUENCE</scope>
    <source>
        <strain evidence="1">NRRL 5244</strain>
    </source>
</reference>
<protein>
    <submittedName>
        <fullName evidence="1">Uncharacterized protein</fullName>
    </submittedName>
</protein>
<comment type="caution">
    <text evidence="1">The sequence shown here is derived from an EMBL/GenBank/DDBJ whole genome shotgun (WGS) entry which is preliminary data.</text>
</comment>
<name>A0ACC1JA94_9FUNG</name>
<proteinExistence type="predicted"/>
<evidence type="ECO:0000313" key="1">
    <source>
        <dbReference type="EMBL" id="KAJ1943646.1"/>
    </source>
</evidence>
<accession>A0ACC1JA94</accession>